<proteinExistence type="predicted"/>
<comment type="caution">
    <text evidence="1">The sequence shown here is derived from an EMBL/GenBank/DDBJ whole genome shotgun (WGS) entry which is preliminary data.</text>
</comment>
<reference evidence="1" key="1">
    <citation type="submission" date="2021-06" db="EMBL/GenBank/DDBJ databases">
        <authorList>
            <person name="Hodson N. C."/>
            <person name="Mongue J. A."/>
            <person name="Jaron S. K."/>
        </authorList>
    </citation>
    <scope>NUCLEOTIDE SEQUENCE</scope>
</reference>
<accession>A0A8J2KMT2</accession>
<name>A0A8J2KMT2_9HEXA</name>
<gene>
    <name evidence="1" type="ORF">AFUS01_LOCUS30298</name>
</gene>
<dbReference type="Proteomes" id="UP000708208">
    <property type="component" value="Unassembled WGS sequence"/>
</dbReference>
<feature type="non-terminal residue" evidence="1">
    <location>
        <position position="1"/>
    </location>
</feature>
<keyword evidence="2" id="KW-1185">Reference proteome</keyword>
<evidence type="ECO:0000313" key="2">
    <source>
        <dbReference type="Proteomes" id="UP000708208"/>
    </source>
</evidence>
<organism evidence="1 2">
    <name type="scientific">Allacma fusca</name>
    <dbReference type="NCBI Taxonomy" id="39272"/>
    <lineage>
        <taxon>Eukaryota</taxon>
        <taxon>Metazoa</taxon>
        <taxon>Ecdysozoa</taxon>
        <taxon>Arthropoda</taxon>
        <taxon>Hexapoda</taxon>
        <taxon>Collembola</taxon>
        <taxon>Symphypleona</taxon>
        <taxon>Sminthuridae</taxon>
        <taxon>Allacma</taxon>
    </lineage>
</organism>
<protein>
    <submittedName>
        <fullName evidence="1">Uncharacterized protein</fullName>
    </submittedName>
</protein>
<dbReference type="EMBL" id="CAJVCH010462580">
    <property type="protein sequence ID" value="CAG7819878.1"/>
    <property type="molecule type" value="Genomic_DNA"/>
</dbReference>
<evidence type="ECO:0000313" key="1">
    <source>
        <dbReference type="EMBL" id="CAG7819878.1"/>
    </source>
</evidence>
<sequence>DVKIIRAFSRKNHG</sequence>